<name>A0A139RF74_9STRE</name>
<evidence type="ECO:0000313" key="2">
    <source>
        <dbReference type="EMBL" id="KXU13371.1"/>
    </source>
</evidence>
<proteinExistence type="predicted"/>
<feature type="region of interest" description="Disordered" evidence="1">
    <location>
        <begin position="20"/>
        <end position="50"/>
    </location>
</feature>
<dbReference type="EMBL" id="LQZF01000109">
    <property type="protein sequence ID" value="KXU13371.1"/>
    <property type="molecule type" value="Genomic_DNA"/>
</dbReference>
<sequence>MDDVDKWSLIPVSQRQKCLIKDKLPSAKQRSAQQNRMMRRDFSRRQKSLM</sequence>
<dbReference type="AlphaFoldDB" id="A0A139RF74"/>
<evidence type="ECO:0000256" key="1">
    <source>
        <dbReference type="SAM" id="MobiDB-lite"/>
    </source>
</evidence>
<reference evidence="2 3" key="1">
    <citation type="submission" date="2016-01" db="EMBL/GenBank/DDBJ databases">
        <title>Highly variable Streptococcus oralis are common among viridans streptococci isolated from primates.</title>
        <authorList>
            <person name="Denapaite D."/>
            <person name="Rieger M."/>
            <person name="Koendgen S."/>
            <person name="Brueckner R."/>
            <person name="Ochigava I."/>
            <person name="Kappeler P."/>
            <person name="Maetz-Rensing K."/>
            <person name="Leendertz F."/>
            <person name="Hakenbeck R."/>
        </authorList>
    </citation>
    <scope>NUCLEOTIDE SEQUENCE [LARGE SCALE GENOMIC DNA]</scope>
    <source>
        <strain evidence="2 3">DD18</strain>
    </source>
</reference>
<comment type="caution">
    <text evidence="2">The sequence shown here is derived from an EMBL/GenBank/DDBJ whole genome shotgun (WGS) entry which is preliminary data.</text>
</comment>
<gene>
    <name evidence="2" type="ORF">SINDD18_00929</name>
</gene>
<dbReference type="PATRIC" id="fig|68892.8.peg.1037"/>
<accession>A0A139RF74</accession>
<dbReference type="Proteomes" id="UP000072578">
    <property type="component" value="Unassembled WGS sequence"/>
</dbReference>
<protein>
    <submittedName>
        <fullName evidence="2">Uncharacterized protein</fullName>
    </submittedName>
</protein>
<organism evidence="2 3">
    <name type="scientific">Streptococcus infantis</name>
    <dbReference type="NCBI Taxonomy" id="68892"/>
    <lineage>
        <taxon>Bacteria</taxon>
        <taxon>Bacillati</taxon>
        <taxon>Bacillota</taxon>
        <taxon>Bacilli</taxon>
        <taxon>Lactobacillales</taxon>
        <taxon>Streptococcaceae</taxon>
        <taxon>Streptococcus</taxon>
    </lineage>
</organism>
<evidence type="ECO:0000313" key="3">
    <source>
        <dbReference type="Proteomes" id="UP000072578"/>
    </source>
</evidence>